<keyword evidence="1 4" id="KW-0489">Methyltransferase</keyword>
<gene>
    <name evidence="4" type="primary">ubiG_1</name>
    <name evidence="4" type="ORF">PTE31013_02197</name>
</gene>
<keyword evidence="2 4" id="KW-0808">Transferase</keyword>
<evidence type="ECO:0000256" key="1">
    <source>
        <dbReference type="ARBA" id="ARBA00022603"/>
    </source>
</evidence>
<evidence type="ECO:0000256" key="2">
    <source>
        <dbReference type="ARBA" id="ARBA00022679"/>
    </source>
</evidence>
<keyword evidence="5" id="KW-1185">Reference proteome</keyword>
<evidence type="ECO:0000313" key="5">
    <source>
        <dbReference type="Proteomes" id="UP000334380"/>
    </source>
</evidence>
<dbReference type="Proteomes" id="UP000334380">
    <property type="component" value="Unassembled WGS sequence"/>
</dbReference>
<protein>
    <submittedName>
        <fullName evidence="4">Ubiquinone biosynthesis O-methyltransferase</fullName>
        <ecNumber evidence="4">2.1.1.222</ecNumber>
    </submittedName>
</protein>
<dbReference type="GO" id="GO:0102208">
    <property type="term" value="F:2-polyprenyl-6-hydroxyphenol methylase activity"/>
    <property type="evidence" value="ECO:0007669"/>
    <property type="project" value="UniProtKB-EC"/>
</dbReference>
<dbReference type="EC" id="2.1.1.222" evidence="4"/>
<dbReference type="AlphaFoldDB" id="A0A5E4URD9"/>
<dbReference type="RefSeq" id="WP_150612826.1">
    <property type="nucleotide sequence ID" value="NZ_CABPRU010000004.1"/>
</dbReference>
<dbReference type="PANTHER" id="PTHR43464">
    <property type="entry name" value="METHYLTRANSFERASE"/>
    <property type="match status" value="1"/>
</dbReference>
<proteinExistence type="predicted"/>
<reference evidence="4 5" key="1">
    <citation type="submission" date="2019-08" db="EMBL/GenBank/DDBJ databases">
        <authorList>
            <person name="Peeters C."/>
        </authorList>
    </citation>
    <scope>NUCLEOTIDE SEQUENCE [LARGE SCALE GENOMIC DNA]</scope>
    <source>
        <strain evidence="4 5">LMG 31013</strain>
    </source>
</reference>
<keyword evidence="3" id="KW-0949">S-adenosyl-L-methionine</keyword>
<accession>A0A5E4URD9</accession>
<organism evidence="4 5">
    <name type="scientific">Pandoraea terrigena</name>
    <dbReference type="NCBI Taxonomy" id="2508292"/>
    <lineage>
        <taxon>Bacteria</taxon>
        <taxon>Pseudomonadati</taxon>
        <taxon>Pseudomonadota</taxon>
        <taxon>Betaproteobacteria</taxon>
        <taxon>Burkholderiales</taxon>
        <taxon>Burkholderiaceae</taxon>
        <taxon>Pandoraea</taxon>
    </lineage>
</organism>
<evidence type="ECO:0000256" key="3">
    <source>
        <dbReference type="ARBA" id="ARBA00022691"/>
    </source>
</evidence>
<dbReference type="InterPro" id="IPR029063">
    <property type="entry name" value="SAM-dependent_MTases_sf"/>
</dbReference>
<dbReference type="Gene3D" id="3.40.50.150">
    <property type="entry name" value="Vaccinia Virus protein VP39"/>
    <property type="match status" value="1"/>
</dbReference>
<dbReference type="GO" id="GO:0032259">
    <property type="term" value="P:methylation"/>
    <property type="evidence" value="ECO:0007669"/>
    <property type="project" value="UniProtKB-KW"/>
</dbReference>
<dbReference type="Pfam" id="PF13489">
    <property type="entry name" value="Methyltransf_23"/>
    <property type="match status" value="1"/>
</dbReference>
<dbReference type="CDD" id="cd02440">
    <property type="entry name" value="AdoMet_MTases"/>
    <property type="match status" value="1"/>
</dbReference>
<dbReference type="OrthoDB" id="9790457at2"/>
<dbReference type="SUPFAM" id="SSF53335">
    <property type="entry name" value="S-adenosyl-L-methionine-dependent methyltransferases"/>
    <property type="match status" value="1"/>
</dbReference>
<evidence type="ECO:0000313" key="4">
    <source>
        <dbReference type="EMBL" id="VVE02093.1"/>
    </source>
</evidence>
<name>A0A5E4URD9_9BURK</name>
<dbReference type="EMBL" id="CABPRU010000004">
    <property type="protein sequence ID" value="VVE02093.1"/>
    <property type="molecule type" value="Genomic_DNA"/>
</dbReference>
<dbReference type="PANTHER" id="PTHR43464:SF19">
    <property type="entry name" value="UBIQUINONE BIOSYNTHESIS O-METHYLTRANSFERASE, MITOCHONDRIAL"/>
    <property type="match status" value="1"/>
</dbReference>
<sequence length="245" mass="27179">MSPEAYLDMAGTEDHHWWFQGRRSILGDVIHRLSLPANAAILEIGSGTGGNLDMLAAHGRVHAIEMDTEACAIARRKTGGRFDIRQGHCPDEMPFDGTRFDLICLFDCLEHIGPDVASLRCVRDRLAPGGAVLVSVPANAWMWSQHDVMLHHHRRYSRQTLTTTAESAGLAIERVTYFNTALFPLAVVARMKDRLLHAPIASGTTVPASWLNTSLYRIFSAERWILPYIDLPFGVSLLAVLRANP</sequence>
<keyword evidence="4" id="KW-0830">Ubiquinone</keyword>